<feature type="transmembrane region" description="Helical" evidence="3">
    <location>
        <begin position="39"/>
        <end position="58"/>
    </location>
</feature>
<protein>
    <submittedName>
        <fullName evidence="4">Multicomponent Na+:H+ antiporter subunit G</fullName>
    </submittedName>
</protein>
<evidence type="ECO:0000256" key="2">
    <source>
        <dbReference type="SAM" id="MobiDB-lite"/>
    </source>
</evidence>
<feature type="region of interest" description="Disordered" evidence="2">
    <location>
        <begin position="96"/>
        <end position="131"/>
    </location>
</feature>
<feature type="compositionally biased region" description="Basic and acidic residues" evidence="2">
    <location>
        <begin position="101"/>
        <end position="131"/>
    </location>
</feature>
<feature type="transmembrane region" description="Helical" evidence="3">
    <location>
        <begin position="64"/>
        <end position="86"/>
    </location>
</feature>
<dbReference type="EMBL" id="FOLM01000001">
    <property type="protein sequence ID" value="SFC03152.1"/>
    <property type="molecule type" value="Genomic_DNA"/>
</dbReference>
<keyword evidence="5" id="KW-1185">Reference proteome</keyword>
<dbReference type="Pfam" id="PF03334">
    <property type="entry name" value="PhaG_MnhG_YufB"/>
    <property type="match status" value="1"/>
</dbReference>
<dbReference type="Proteomes" id="UP000199207">
    <property type="component" value="Unassembled WGS sequence"/>
</dbReference>
<evidence type="ECO:0000313" key="4">
    <source>
        <dbReference type="EMBL" id="SFC03152.1"/>
    </source>
</evidence>
<keyword evidence="3" id="KW-0812">Transmembrane</keyword>
<evidence type="ECO:0000313" key="5">
    <source>
        <dbReference type="Proteomes" id="UP000199207"/>
    </source>
</evidence>
<dbReference type="InterPro" id="IPR005133">
    <property type="entry name" value="PhaG_MnhG_YufB"/>
</dbReference>
<evidence type="ECO:0000256" key="1">
    <source>
        <dbReference type="ARBA" id="ARBA00008404"/>
    </source>
</evidence>
<dbReference type="STRING" id="910347.SAMN05421773_101883"/>
<name>A0A1I1FVV3_9ACTN</name>
<feature type="transmembrane region" description="Helical" evidence="3">
    <location>
        <begin position="6"/>
        <end position="27"/>
    </location>
</feature>
<dbReference type="PANTHER" id="PTHR34703">
    <property type="entry name" value="ANTIPORTER SUBUNIT MNHG2-RELATED"/>
    <property type="match status" value="1"/>
</dbReference>
<dbReference type="NCBIfam" id="TIGR01300">
    <property type="entry name" value="CPA3_mnhG_phaG"/>
    <property type="match status" value="1"/>
</dbReference>
<keyword evidence="3" id="KW-1133">Transmembrane helix</keyword>
<keyword evidence="3" id="KW-0472">Membrane</keyword>
<dbReference type="AlphaFoldDB" id="A0A1I1FVV3"/>
<sequence length="131" mass="13458">MTAVTFAADVLIWLGVLLMAVAALGVLRLPDAYYRANAVTKAAALALVLLLLGVALRMPEPGTVFLAAAAVACQLVTAPVAGYATGRAAYRAGVRRVGPPSRDDLAGADLSREDRDGGDGGDGRDRHDAGR</sequence>
<dbReference type="PANTHER" id="PTHR34703:SF1">
    <property type="entry name" value="ANTIPORTER SUBUNIT MNHG2-RELATED"/>
    <property type="match status" value="1"/>
</dbReference>
<proteinExistence type="inferred from homology"/>
<organism evidence="4 5">
    <name type="scientific">Streptomyces aidingensis</name>
    <dbReference type="NCBI Taxonomy" id="910347"/>
    <lineage>
        <taxon>Bacteria</taxon>
        <taxon>Bacillati</taxon>
        <taxon>Actinomycetota</taxon>
        <taxon>Actinomycetes</taxon>
        <taxon>Kitasatosporales</taxon>
        <taxon>Streptomycetaceae</taxon>
        <taxon>Streptomyces</taxon>
    </lineage>
</organism>
<dbReference type="RefSeq" id="WP_093837211.1">
    <property type="nucleotide sequence ID" value="NZ_FOLM01000001.1"/>
</dbReference>
<accession>A0A1I1FVV3</accession>
<evidence type="ECO:0000256" key="3">
    <source>
        <dbReference type="SAM" id="Phobius"/>
    </source>
</evidence>
<reference evidence="4 5" key="1">
    <citation type="submission" date="2016-10" db="EMBL/GenBank/DDBJ databases">
        <authorList>
            <person name="de Groot N.N."/>
        </authorList>
    </citation>
    <scope>NUCLEOTIDE SEQUENCE [LARGE SCALE GENOMIC DNA]</scope>
    <source>
        <strain evidence="4 5">CGMCC 4.5739</strain>
    </source>
</reference>
<comment type="similarity">
    <text evidence="1">Belongs to the CPA3 antiporters (TC 2.A.63) subunit G family.</text>
</comment>
<gene>
    <name evidence="4" type="ORF">SAMN05421773_101883</name>
</gene>
<dbReference type="GO" id="GO:0015385">
    <property type="term" value="F:sodium:proton antiporter activity"/>
    <property type="evidence" value="ECO:0007669"/>
    <property type="project" value="TreeGrafter"/>
</dbReference>